<protein>
    <submittedName>
        <fullName evidence="1">Uncharacterized protein</fullName>
    </submittedName>
</protein>
<accession>A0A1R3JV23</accession>
<dbReference type="EMBL" id="AWWV01007021">
    <property type="protein sequence ID" value="OMO98729.1"/>
    <property type="molecule type" value="Genomic_DNA"/>
</dbReference>
<proteinExistence type="predicted"/>
<dbReference type="Proteomes" id="UP000188268">
    <property type="component" value="Unassembled WGS sequence"/>
</dbReference>
<organism evidence="1 2">
    <name type="scientific">Corchorus capsularis</name>
    <name type="common">Jute</name>
    <dbReference type="NCBI Taxonomy" id="210143"/>
    <lineage>
        <taxon>Eukaryota</taxon>
        <taxon>Viridiplantae</taxon>
        <taxon>Streptophyta</taxon>
        <taxon>Embryophyta</taxon>
        <taxon>Tracheophyta</taxon>
        <taxon>Spermatophyta</taxon>
        <taxon>Magnoliopsida</taxon>
        <taxon>eudicotyledons</taxon>
        <taxon>Gunneridae</taxon>
        <taxon>Pentapetalae</taxon>
        <taxon>rosids</taxon>
        <taxon>malvids</taxon>
        <taxon>Malvales</taxon>
        <taxon>Malvaceae</taxon>
        <taxon>Grewioideae</taxon>
        <taxon>Apeibeae</taxon>
        <taxon>Corchorus</taxon>
    </lineage>
</organism>
<evidence type="ECO:0000313" key="2">
    <source>
        <dbReference type="Proteomes" id="UP000188268"/>
    </source>
</evidence>
<comment type="caution">
    <text evidence="1">The sequence shown here is derived from an EMBL/GenBank/DDBJ whole genome shotgun (WGS) entry which is preliminary data.</text>
</comment>
<reference evidence="1 2" key="1">
    <citation type="submission" date="2013-09" db="EMBL/GenBank/DDBJ databases">
        <title>Corchorus capsularis genome sequencing.</title>
        <authorList>
            <person name="Alam M."/>
            <person name="Haque M.S."/>
            <person name="Islam M.S."/>
            <person name="Emdad E.M."/>
            <person name="Islam M.M."/>
            <person name="Ahmed B."/>
            <person name="Halim A."/>
            <person name="Hossen Q.M.M."/>
            <person name="Hossain M.Z."/>
            <person name="Ahmed R."/>
            <person name="Khan M.M."/>
            <person name="Islam R."/>
            <person name="Rashid M.M."/>
            <person name="Khan S.A."/>
            <person name="Rahman M.S."/>
            <person name="Alam M."/>
        </authorList>
    </citation>
    <scope>NUCLEOTIDE SEQUENCE [LARGE SCALE GENOMIC DNA]</scope>
    <source>
        <strain evidence="2">cv. CVL-1</strain>
        <tissue evidence="1">Whole seedling</tissue>
    </source>
</reference>
<dbReference type="Gramene" id="OMO98729">
    <property type="protein sequence ID" value="OMO98729"/>
    <property type="gene ID" value="CCACVL1_04082"/>
</dbReference>
<name>A0A1R3JV23_COCAP</name>
<sequence length="38" mass="4330">MALVLDSFSIFPKSIIGKIKVQFNGDFINCKYHTRQAV</sequence>
<dbReference type="AlphaFoldDB" id="A0A1R3JV23"/>
<evidence type="ECO:0000313" key="1">
    <source>
        <dbReference type="EMBL" id="OMO98729.1"/>
    </source>
</evidence>
<keyword evidence="2" id="KW-1185">Reference proteome</keyword>
<gene>
    <name evidence="1" type="ORF">CCACVL1_04082</name>
</gene>